<evidence type="ECO:0000313" key="2">
    <source>
        <dbReference type="EMBL" id="SDH09629.1"/>
    </source>
</evidence>
<feature type="domain" description="HNH nuclease" evidence="1">
    <location>
        <begin position="109"/>
        <end position="159"/>
    </location>
</feature>
<dbReference type="InterPro" id="IPR003615">
    <property type="entry name" value="HNH_nuc"/>
</dbReference>
<dbReference type="RefSeq" id="WP_090685744.1">
    <property type="nucleotide sequence ID" value="NZ_FNCJ01000007.1"/>
</dbReference>
<reference evidence="2 3" key="1">
    <citation type="submission" date="2016-10" db="EMBL/GenBank/DDBJ databases">
        <authorList>
            <person name="de Groot N.N."/>
        </authorList>
    </citation>
    <scope>NUCLEOTIDE SEQUENCE [LARGE SCALE GENOMIC DNA]</scope>
    <source>
        <strain evidence="2 3">LMG 2247</strain>
    </source>
</reference>
<keyword evidence="2" id="KW-0378">Hydrolase</keyword>
<organism evidence="2 3">
    <name type="scientific">Paraburkholderia phenazinium</name>
    <dbReference type="NCBI Taxonomy" id="60549"/>
    <lineage>
        <taxon>Bacteria</taxon>
        <taxon>Pseudomonadati</taxon>
        <taxon>Pseudomonadota</taxon>
        <taxon>Betaproteobacteria</taxon>
        <taxon>Burkholderiales</taxon>
        <taxon>Burkholderiaceae</taxon>
        <taxon>Paraburkholderia</taxon>
    </lineage>
</organism>
<proteinExistence type="predicted"/>
<keyword evidence="2" id="KW-0540">Nuclease</keyword>
<dbReference type="OrthoDB" id="5292295at2"/>
<dbReference type="GO" id="GO:0008270">
    <property type="term" value="F:zinc ion binding"/>
    <property type="evidence" value="ECO:0007669"/>
    <property type="project" value="InterPro"/>
</dbReference>
<dbReference type="SMART" id="SM00507">
    <property type="entry name" value="HNHc"/>
    <property type="match status" value="1"/>
</dbReference>
<dbReference type="AlphaFoldDB" id="A0A1G7ZLU6"/>
<dbReference type="Proteomes" id="UP000199706">
    <property type="component" value="Unassembled WGS sequence"/>
</dbReference>
<dbReference type="GO" id="GO:0003676">
    <property type="term" value="F:nucleic acid binding"/>
    <property type="evidence" value="ECO:0007669"/>
    <property type="project" value="InterPro"/>
</dbReference>
<sequence>MSTSIVASKICSTCKIEKPFSAYGFKDKSKGWLRSYCKECQSIAHSAWNKINSIATRVHARKWKSSNKEQHLKYCKQWNRENPESGRLQRRKRRAIEKSAPGTHTVADIKRLLGLQRGCCAVCHKPLNNVYHVDHRIALARGGSNDWMNLQLLHPRCNMRKHAKDPIEFMQEQGFLL</sequence>
<dbReference type="EMBL" id="FNCJ01000007">
    <property type="protein sequence ID" value="SDH09629.1"/>
    <property type="molecule type" value="Genomic_DNA"/>
</dbReference>
<gene>
    <name evidence="2" type="ORF">SAMN05216466_10784</name>
</gene>
<evidence type="ECO:0000313" key="3">
    <source>
        <dbReference type="Proteomes" id="UP000199706"/>
    </source>
</evidence>
<dbReference type="InterPro" id="IPR002711">
    <property type="entry name" value="HNH"/>
</dbReference>
<dbReference type="Pfam" id="PF01844">
    <property type="entry name" value="HNH"/>
    <property type="match status" value="1"/>
</dbReference>
<evidence type="ECO:0000259" key="1">
    <source>
        <dbReference type="SMART" id="SM00507"/>
    </source>
</evidence>
<dbReference type="CDD" id="cd00085">
    <property type="entry name" value="HNHc"/>
    <property type="match status" value="1"/>
</dbReference>
<accession>A0A1G7ZLU6</accession>
<dbReference type="GO" id="GO:0004519">
    <property type="term" value="F:endonuclease activity"/>
    <property type="evidence" value="ECO:0007669"/>
    <property type="project" value="UniProtKB-KW"/>
</dbReference>
<dbReference type="Gene3D" id="1.10.30.50">
    <property type="match status" value="1"/>
</dbReference>
<keyword evidence="2" id="KW-0255">Endonuclease</keyword>
<name>A0A1G7ZLU6_9BURK</name>
<protein>
    <submittedName>
        <fullName evidence="2">HNH endonuclease</fullName>
    </submittedName>
</protein>